<keyword evidence="2" id="KW-1185">Reference proteome</keyword>
<accession>A0A0Q3QNV3</accession>
<evidence type="ECO:0000313" key="1">
    <source>
        <dbReference type="EMBL" id="KQL19288.1"/>
    </source>
</evidence>
<protein>
    <recommendedName>
        <fullName evidence="3">DUF2922 domain-containing protein</fullName>
    </recommendedName>
</protein>
<reference evidence="1 2" key="1">
    <citation type="submission" date="2015-09" db="EMBL/GenBank/DDBJ databases">
        <title>Genome sequencing project for genomic taxonomy and phylogenomics of Bacillus-like bacteria.</title>
        <authorList>
            <person name="Liu B."/>
            <person name="Wang J."/>
            <person name="Zhu Y."/>
            <person name="Liu G."/>
            <person name="Chen Q."/>
            <person name="Chen Z."/>
            <person name="Lan J."/>
            <person name="Che J."/>
            <person name="Ge C."/>
            <person name="Shi H."/>
            <person name="Pan Z."/>
            <person name="Liu X."/>
        </authorList>
    </citation>
    <scope>NUCLEOTIDE SEQUENCE [LARGE SCALE GENOMIC DNA]</scope>
    <source>
        <strain evidence="1 2">FJAT-18043</strain>
    </source>
</reference>
<dbReference type="STRING" id="1637975.AN957_12390"/>
<dbReference type="RefSeq" id="WP_056684406.1">
    <property type="nucleotide sequence ID" value="NZ_CP085712.1"/>
</dbReference>
<dbReference type="PATRIC" id="fig|1637975.4.peg.2305"/>
<name>A0A0Q3QNV3_9BACI</name>
<dbReference type="InterPro" id="IPR021321">
    <property type="entry name" value="DUF2922"/>
</dbReference>
<comment type="caution">
    <text evidence="1">The sequence shown here is derived from an EMBL/GenBank/DDBJ whole genome shotgun (WGS) entry which is preliminary data.</text>
</comment>
<sequence length="72" mass="7866">MAKSLELSFLTENGKLSKLSIDNPKEPINPAAVKQAMEQIISANIIQTVNGDLVASEGVRVIERNVIDYKLV</sequence>
<dbReference type="AlphaFoldDB" id="A0A0Q3QNV3"/>
<organism evidence="1 2">
    <name type="scientific">Cytobacillus solani</name>
    <dbReference type="NCBI Taxonomy" id="1637975"/>
    <lineage>
        <taxon>Bacteria</taxon>
        <taxon>Bacillati</taxon>
        <taxon>Bacillota</taxon>
        <taxon>Bacilli</taxon>
        <taxon>Bacillales</taxon>
        <taxon>Bacillaceae</taxon>
        <taxon>Cytobacillus</taxon>
    </lineage>
</organism>
<dbReference type="EMBL" id="LJIX01000006">
    <property type="protein sequence ID" value="KQL19288.1"/>
    <property type="molecule type" value="Genomic_DNA"/>
</dbReference>
<dbReference type="Proteomes" id="UP000050996">
    <property type="component" value="Unassembled WGS sequence"/>
</dbReference>
<proteinExistence type="predicted"/>
<evidence type="ECO:0008006" key="3">
    <source>
        <dbReference type="Google" id="ProtNLM"/>
    </source>
</evidence>
<dbReference type="Pfam" id="PF11148">
    <property type="entry name" value="DUF2922"/>
    <property type="match status" value="1"/>
</dbReference>
<evidence type="ECO:0000313" key="2">
    <source>
        <dbReference type="Proteomes" id="UP000050996"/>
    </source>
</evidence>
<gene>
    <name evidence="1" type="ORF">AN957_12390</name>
</gene>